<proteinExistence type="predicted"/>
<gene>
    <name evidence="10" type="ORF">V865_007143</name>
</gene>
<dbReference type="KEGG" id="ker:91105944"/>
<comment type="catalytic activity">
    <reaction evidence="6">
        <text>L-lysyl(27)-[histone H3] + 3 S-adenosyl-L-methionine = N(6),N(6),N(6)-trimethyl-L-lysyl(27)-[histone H3] + 3 S-adenosyl-L-homocysteine + 3 H(+)</text>
        <dbReference type="Rhea" id="RHEA:60292"/>
        <dbReference type="Rhea" id="RHEA-COMP:15535"/>
        <dbReference type="Rhea" id="RHEA-COMP:15548"/>
        <dbReference type="ChEBI" id="CHEBI:15378"/>
        <dbReference type="ChEBI" id="CHEBI:29969"/>
        <dbReference type="ChEBI" id="CHEBI:57856"/>
        <dbReference type="ChEBI" id="CHEBI:59789"/>
        <dbReference type="ChEBI" id="CHEBI:61961"/>
        <dbReference type="EC" id="2.1.1.356"/>
    </reaction>
</comment>
<keyword evidence="2" id="KW-0808">Transferase</keyword>
<dbReference type="AlphaFoldDB" id="A0AAX4KUN1"/>
<evidence type="ECO:0000313" key="11">
    <source>
        <dbReference type="Proteomes" id="UP001358614"/>
    </source>
</evidence>
<evidence type="ECO:0000256" key="4">
    <source>
        <dbReference type="ARBA" id="ARBA00023015"/>
    </source>
</evidence>
<name>A0AAX4KUN1_9TREE</name>
<evidence type="ECO:0000313" key="10">
    <source>
        <dbReference type="EMBL" id="WWD09023.1"/>
    </source>
</evidence>
<dbReference type="Pfam" id="PF00856">
    <property type="entry name" value="SET"/>
    <property type="match status" value="1"/>
</dbReference>
<dbReference type="GO" id="GO:0003682">
    <property type="term" value="F:chromatin binding"/>
    <property type="evidence" value="ECO:0007669"/>
    <property type="project" value="TreeGrafter"/>
</dbReference>
<keyword evidence="5" id="KW-0804">Transcription</keyword>
<dbReference type="GO" id="GO:0032259">
    <property type="term" value="P:methylation"/>
    <property type="evidence" value="ECO:0007669"/>
    <property type="project" value="UniProtKB-KW"/>
</dbReference>
<evidence type="ECO:0000256" key="5">
    <source>
        <dbReference type="ARBA" id="ARBA00023163"/>
    </source>
</evidence>
<sequence length="815" mass="91385">MSFNHSPPSTPAPISISIPPAVSVEAQLRGRDIRRLVRATFDQTWRDYYAWKPPATLPIINGEMMKSAEQVEDELVRRHRELGEELKRISEQDRMGIDDEDEDGNEKGKRKREKERFMGSQKSTLNSNHTTTSTSMMFTGPSSSSTSKSQISKNNNGKSSKSGKSIGNTNTNTSKMTIMSKNVEPVEGSYSYTMQRDSDETSLKGLIQAPTTRMRKETNQEDRDKNDRYKVETIPPYYFCSYGHQNIYVEDEGAMPFIPVFRDDQDFNEEKWFDQFGRRMAWVGAWRDPEVDIIQVEALSRIRTKSKNLITSEQIDQTRILPLEVTRIENLDLSRDLPPFPLDPSASSSYSSNPINLRKRKWNEPLKVKGENQDGIDMDDMGDLLCSRQGCTIYGCLRHSSLEDNHLTIHSISSNQHSLHLKYIPKKRAKLPEIDQDHKPCSEQCYSLSSLSELREQASNCQIWPETETESIIEIMSSDCEITSEDLCMLSLRSNGYTCKEVAIQIMALAALDSTVPTPLSSEFDQDPITTQVPTIPNTRNQPPRFVSVNQAPALQECNHPGPCVSEVCPCFTAGWMCGRNCGCSPDCKRRNKGCNCHRILPGNGNKSTKGACTTIDTCPCARSGRECDPELCGPCGSEDEISAARAYLQQHGNGKGKDGVHSVSMTEIERKNYCGNVNLQKGVFPKLRVGISEVSGYGVIADEHISKGRVIGEYIGEVISKAEGGRRDQINDQIGRQYIFSLNGDSDIDAGNYGNITRFINSGKGQSRNVTAKTMIINDEARIAFFAIRNIRKNEEVRFDYGNDFDSNGISKKK</sequence>
<dbReference type="GO" id="GO:0035098">
    <property type="term" value="C:ESC/E(Z) complex"/>
    <property type="evidence" value="ECO:0007669"/>
    <property type="project" value="TreeGrafter"/>
</dbReference>
<evidence type="ECO:0000259" key="9">
    <source>
        <dbReference type="PROSITE" id="PS51633"/>
    </source>
</evidence>
<feature type="domain" description="SET" evidence="8">
    <location>
        <begin position="686"/>
        <end position="803"/>
    </location>
</feature>
<feature type="compositionally biased region" description="Low complexity" evidence="7">
    <location>
        <begin position="123"/>
        <end position="170"/>
    </location>
</feature>
<dbReference type="GO" id="GO:0031507">
    <property type="term" value="P:heterochromatin formation"/>
    <property type="evidence" value="ECO:0007669"/>
    <property type="project" value="TreeGrafter"/>
</dbReference>
<dbReference type="PANTHER" id="PTHR45747:SF4">
    <property type="entry name" value="HISTONE-LYSINE N-METHYLTRANSFERASE E(Z)"/>
    <property type="match status" value="1"/>
</dbReference>
<evidence type="ECO:0000256" key="3">
    <source>
        <dbReference type="ARBA" id="ARBA00022691"/>
    </source>
</evidence>
<evidence type="ECO:0000256" key="6">
    <source>
        <dbReference type="ARBA" id="ARBA00048568"/>
    </source>
</evidence>
<dbReference type="RefSeq" id="XP_066086990.1">
    <property type="nucleotide sequence ID" value="XM_066230893.1"/>
</dbReference>
<feature type="domain" description="CXC" evidence="9">
    <location>
        <begin position="538"/>
        <end position="653"/>
    </location>
</feature>
<evidence type="ECO:0000256" key="1">
    <source>
        <dbReference type="ARBA" id="ARBA00022603"/>
    </source>
</evidence>
<dbReference type="InterPro" id="IPR041355">
    <property type="entry name" value="Pre-SET_CXC"/>
</dbReference>
<dbReference type="GO" id="GO:0140951">
    <property type="term" value="F:histone H3K27 trimethyltransferase activity"/>
    <property type="evidence" value="ECO:0007669"/>
    <property type="project" value="UniProtKB-EC"/>
</dbReference>
<dbReference type="EMBL" id="CP144090">
    <property type="protein sequence ID" value="WWD09023.1"/>
    <property type="molecule type" value="Genomic_DNA"/>
</dbReference>
<dbReference type="InterPro" id="IPR001214">
    <property type="entry name" value="SET_dom"/>
</dbReference>
<dbReference type="Pfam" id="PF18264">
    <property type="entry name" value="preSET_CXC"/>
    <property type="match status" value="1"/>
</dbReference>
<dbReference type="SMART" id="SM00317">
    <property type="entry name" value="SET"/>
    <property type="match status" value="1"/>
</dbReference>
<organism evidence="10 11">
    <name type="scientific">Kwoniella europaea PYCC6329</name>
    <dbReference type="NCBI Taxonomy" id="1423913"/>
    <lineage>
        <taxon>Eukaryota</taxon>
        <taxon>Fungi</taxon>
        <taxon>Dikarya</taxon>
        <taxon>Basidiomycota</taxon>
        <taxon>Agaricomycotina</taxon>
        <taxon>Tremellomycetes</taxon>
        <taxon>Tremellales</taxon>
        <taxon>Cryptococcaceae</taxon>
        <taxon>Kwoniella</taxon>
    </lineage>
</organism>
<keyword evidence="1" id="KW-0489">Methyltransferase</keyword>
<keyword evidence="4" id="KW-0805">Transcription regulation</keyword>
<dbReference type="GeneID" id="91105944"/>
<evidence type="ECO:0008006" key="12">
    <source>
        <dbReference type="Google" id="ProtNLM"/>
    </source>
</evidence>
<dbReference type="Proteomes" id="UP001358614">
    <property type="component" value="Chromosome 2"/>
</dbReference>
<reference evidence="10 11" key="1">
    <citation type="submission" date="2024-01" db="EMBL/GenBank/DDBJ databases">
        <title>Comparative genomics of Cryptococcus and Kwoniella reveals pathogenesis evolution and contrasting modes of karyotype evolution via chromosome fusion or intercentromeric recombination.</title>
        <authorList>
            <person name="Coelho M.A."/>
            <person name="David-Palma M."/>
            <person name="Shea T."/>
            <person name="Bowers K."/>
            <person name="McGinley-Smith S."/>
            <person name="Mohammad A.W."/>
            <person name="Gnirke A."/>
            <person name="Yurkov A.M."/>
            <person name="Nowrousian M."/>
            <person name="Sun S."/>
            <person name="Cuomo C.A."/>
            <person name="Heitman J."/>
        </authorList>
    </citation>
    <scope>NUCLEOTIDE SEQUENCE [LARGE SCALE GENOMIC DNA]</scope>
    <source>
        <strain evidence="10 11">PYCC6329</strain>
    </source>
</reference>
<evidence type="ECO:0000256" key="2">
    <source>
        <dbReference type="ARBA" id="ARBA00022679"/>
    </source>
</evidence>
<dbReference type="SUPFAM" id="SSF82199">
    <property type="entry name" value="SET domain"/>
    <property type="match status" value="1"/>
</dbReference>
<evidence type="ECO:0000256" key="7">
    <source>
        <dbReference type="SAM" id="MobiDB-lite"/>
    </source>
</evidence>
<keyword evidence="3" id="KW-0949">S-adenosyl-L-methionine</keyword>
<dbReference type="PROSITE" id="PS51633">
    <property type="entry name" value="CXC"/>
    <property type="match status" value="1"/>
</dbReference>
<feature type="compositionally biased region" description="Basic and acidic residues" evidence="7">
    <location>
        <begin position="87"/>
        <end position="97"/>
    </location>
</feature>
<dbReference type="PANTHER" id="PTHR45747">
    <property type="entry name" value="HISTONE-LYSINE N-METHYLTRANSFERASE E(Z)"/>
    <property type="match status" value="1"/>
</dbReference>
<accession>A0AAX4KUN1</accession>
<dbReference type="Gene3D" id="2.170.270.10">
    <property type="entry name" value="SET domain"/>
    <property type="match status" value="1"/>
</dbReference>
<keyword evidence="11" id="KW-1185">Reference proteome</keyword>
<feature type="region of interest" description="Disordered" evidence="7">
    <location>
        <begin position="87"/>
        <end position="174"/>
    </location>
</feature>
<protein>
    <recommendedName>
        <fullName evidence="12">SET domain-containing protein</fullName>
    </recommendedName>
</protein>
<dbReference type="InterPro" id="IPR045318">
    <property type="entry name" value="EZH1/2-like"/>
</dbReference>
<dbReference type="InterPro" id="IPR046341">
    <property type="entry name" value="SET_dom_sf"/>
</dbReference>
<dbReference type="PROSITE" id="PS50280">
    <property type="entry name" value="SET"/>
    <property type="match status" value="1"/>
</dbReference>
<evidence type="ECO:0000259" key="8">
    <source>
        <dbReference type="PROSITE" id="PS50280"/>
    </source>
</evidence>
<dbReference type="InterPro" id="IPR026489">
    <property type="entry name" value="CXC_dom"/>
</dbReference>